<evidence type="ECO:0000256" key="1">
    <source>
        <dbReference type="SAM" id="MobiDB-lite"/>
    </source>
</evidence>
<feature type="compositionally biased region" description="Basic and acidic residues" evidence="1">
    <location>
        <begin position="1824"/>
        <end position="1844"/>
    </location>
</feature>
<feature type="compositionally biased region" description="Polar residues" evidence="1">
    <location>
        <begin position="670"/>
        <end position="705"/>
    </location>
</feature>
<feature type="region of interest" description="Disordered" evidence="1">
    <location>
        <begin position="3409"/>
        <end position="3633"/>
    </location>
</feature>
<feature type="compositionally biased region" description="Basic residues" evidence="1">
    <location>
        <begin position="1814"/>
        <end position="1823"/>
    </location>
</feature>
<evidence type="ECO:0000259" key="3">
    <source>
        <dbReference type="Pfam" id="PF15778"/>
    </source>
</evidence>
<feature type="domain" description="Cation channel complex component UNC80 N-terminal" evidence="3">
    <location>
        <begin position="19"/>
        <end position="211"/>
    </location>
</feature>
<feature type="region of interest" description="Disordered" evidence="1">
    <location>
        <begin position="1976"/>
        <end position="2036"/>
    </location>
</feature>
<dbReference type="GO" id="GO:0055080">
    <property type="term" value="P:monoatomic cation homeostasis"/>
    <property type="evidence" value="ECO:0007669"/>
    <property type="project" value="TreeGrafter"/>
</dbReference>
<feature type="region of interest" description="Disordered" evidence="1">
    <location>
        <begin position="2880"/>
        <end position="2899"/>
    </location>
</feature>
<feature type="region of interest" description="Disordered" evidence="1">
    <location>
        <begin position="1748"/>
        <end position="1896"/>
    </location>
</feature>
<accession>A0A8D8LGW8</accession>
<dbReference type="InterPro" id="IPR046460">
    <property type="entry name" value="UNC80_C"/>
</dbReference>
<feature type="compositionally biased region" description="Basic and acidic residues" evidence="1">
    <location>
        <begin position="370"/>
        <end position="386"/>
    </location>
</feature>
<sequence length="3707" mass="413420">MSPAHDRRTSFHDWFNEQTIPIPIQTFLWQQTTPFIRPKLGKLHEASCTEMKEACKAFEKVLVQNITSGLSKELLDAIKSIPRWRLVQASFAHVIHCSAALLHNRKDTNLQTLGAAESKLLYILHWILLDAAEECADADYEKGAYHTSPFYYLFSIPSITLFIYMFAPLCHHIKESDLQTFRLENGLKVWQALWDYRHPEAPCFTAPCKPKPKVVWSKILKQPHHNSQFGDIFLGRKHSDGIDGLLGSGPGPGSPPSHQGYVDPCSVSVGGGKSSTPLDDDPGAWPGALSSPKDLNFPETIPEESSSVEEEHVMIYRLPSISENDKPNRIYKAHPNSIFRMTVEKEKDNGGYPPKASLTIEQVTPTSETSKSHGLPESHSRSDLHRVTSQTSPPLASTKDSKPHTAEKERDMNSATFMDVAVLRCLFISQWPEEGVYWALQFIYHRLRDLNEEKVCQQQPRRRSNSLPIPKIEVSLYQSPEMKLGNLGTRGGKELMDIPEQCRDSSLLSESPFYLRKAGVPPDEICSHFRRFNERARKKLKMTDFRAYVEAKILSKSERNLLQASTEDIKTASRLSLNTRDDTGGLKCTRSNATSLARLVGQDSDEPPCSNLLVKGNSMPSLRIGEERREGDFHYPRPIITVTQHTPMPSPEFNLCPKLDTLSQPGGGRCSQNSRHASLTRSHTDSNITYSSSESDVTEAPSSTPYITRDGELDLRVVLMALHDVAHRNHISATLRVCEVILNVLELIIDLGVLRMSPREDVFTLCTEGGRTPSPAFLDTVLSRPISIVINTVVRVLRHLGCPHGCGDGQRGPPGNFLRSQATGLLTKLKRVNPKLFSKFLKNMVQKYTLNEVLEFYHAYVGFCVDPTSLLSPLNQKRGCTKSPDTLSQGGYATNFGQSIGGSSGGSRGGVEGQIFSSTFKALVTRLIKSAKELKTPENMSMYHDVRQLMQYVKESHGGTFRRVVLSGLIDTAIKPHRKEPDIQTTRVVRHVPQTEQDDTIESSSPCYIVEERDNKKSLFKKRSTSSTCASLLDTDVTDDYGKPMQSPLGNLRKKQHSHILTPRQSERNIGVPEHIIKGSKFGGIVSWFKKESGRSDSFDSHDGSDSPVESALVHQAAARLHHSYSKASQHSGSSGGHTVLNKAKRRVEDQLSKFGFGKRKRKDGSIEETPGSYFSRRNSDEFGSHGRDSEFVVLKERRLVPIKPLFEGMQRFSFLLETCHPGSVPDGLLIGASLDLPNTPVISRAAFLLECCYFVHCCNKGTWPAWMKLNVPMFRPSGPLTGRGSTAPTGIRRSQFLQKSAGKMFFQWAEALGVRLEELLAEDRQHIPEVINMMSDDTKQKELLIDDEEEDFLDEAIENPYGADCPIPLRMIACILLLEITAFLRETYQTLPKTSRHPRGTMGPAFAPWEKFCPRTDRRCSVALSSMGYSQTSAQSLQSIADKDSVRGSMKSLPVQMVTYPCGMHNLVLPSQPKSRASSVSTLMPPSSNQAKSRASSIATLLPGNKSRGGSICTLVTGESKIRASSVSTLTPISSHWRFKASSVLALAKSKSRFSMGSRSSCISIATEPELPVPVVEVESAPPPIRLPLPEPFITLTPPTVHKERTDSIVSGVLTPPAVPKSRARSIDTAQTLSPPVCQKTRARSVDNTQYSLTPPSQCKSRTSSISTLLSTGTPSILSKSTSSSPPSQTKSRASSIFTLSPPPTKSRNNSISMLLPSLIKKRPSDAASLGIAAQGERKISFVLHEPDNESEESSNNTCHNEDPSPLPSVDDKNKKKGAPAPLPITTPQGGQGRPILLRRGTTTTGVPSTGSFKRRSLKLRRGTKEAIVKESPNEYPDFKRTDSLQSKRKVSSISDRSDTSEHADVVSGEESPGILSDDQPPESPSDSNDTDELSTSHLPWMKTMVQVAASFNFYCSHQSFCHPFCYRRNMRACTRLVKAVRKVYGEEFGVVGSLDSKLISSDLFKKDIKCKSHKMSEHSSSQASPIKRKDSVSKKDRIDKNTVDGSSSKDSTKDGELTDDNKQTNKSKKQEDKVKDSHPILKYLKTQVRDVFHAPIATLIKGAVVLTEDQFSDILPIAWELLLESNQELVATGAALFIVASVRAPSQASDLMQYHLQHQEAAVRISAIQRFQILWKLRYQVWPRMEDTAHVTFKVPPPGIEFTLPSPKIGSESLPVVDPPWMPQVKTKVDEVQLSQESHKRLVTATKTRKKQQTELIKLAMQQREDKNRNEREHFLITTIPITKEAAYDPVSLHAVGDTDHDEMGDEEQAETGQAPPPTQPQTPGSTRNQPSHHISSATALFPSSLCSSVITIINLLNDAAVSNDGIAVYDVAYQVIWNCLVEESSLFLRYILERLTREKQDVMFKVLRHLIRFVPKLPQQAAFALYNYIIGYVMFYVRSPHGEGQRMIGAGLSILWMVVHSVNGIMFKDLKQILRKEQCDASILLTANVPSTKKIIVHGPQDMDDVGIPSQFPVQEETQFLAILREALDFFGIDEEKHGEYFLVDHKTRQIHNPVSYVRDYYFFKRSQYPQLKLVHLNADEAFNALQQQELLHKFIEIGKVLLTWAILKNVDMVVQRVVFLHEELMKLPSFPRKALDTDLDLYKGGIMGKELLGLDVLHKFMWVRLIARMFEAMAGNFAYSGDIHLFLNVLNGAVTLHSEDACILRYVMATYINAAHNFKNIFSTNGYLLIIPSLLQLYASHQTNKLVTRTVEYTVKQFYLMNRKPFILQMFGAASAILDTDDNSQFGDAHKVPARCLFNLLLSLETPSPDPLNIGELVKEEKPLKAIDFCYHDENEMVTVLDCISLCVMVVAYAAESTRAYQMLVILEAILPCYLKQIQCPMYTREGKTEREIINQLAVTVKTLVNNCEALAKNYSGPTLRQSPEHKGSSQRNCSRGGPYSPGFDFDEDSHSKYMADRKCNKNAGDIEEMGRLRAEWRRPRDVLLNLVAEFVTTCNARLIDLNKRFPQEGKSVELLDLRSNIRLADVAHSLLKVAPYDPATMGCRGLQNYMTSLMPATEWSTEALKPTLLMLLRRQEKTFVKIFKKSECRRHTDWEAASGLVRGIYETLSRHPYLVQLQPLRVVITTCQSLIIGELGTSGGATTENCSSSVHALMTQVPPPHFCASVVRLIALQIIAMEFCYHQDSFTLEHVCGNTTVFVSPEKTESMLMNFLMPLCLRVGSGRKEINCMRQGDILFTLTCVLNAILPPITKTAIPVVNQNLKTEIRTGSVTFTARSDVKSLYQVGFLALKIVIVCFESELTLHWPRIARTIKEVNKMNEARLFLWNFLEFVVGQRSPLYVLLQPFIHQKLLQTPYSDPERHHQFIIREKMFGLSIPKCRAALLTELITEMKTLKEELEDKKYAEQCNQKNTNLDQHTTAIEITAPRSYHRPSIIDLLTGSHPPAPIPVVPSRPVGVPHGLDPSQNGGSHRESVSSLQDVNTYLQNFTNNNNALNNNLSQSDNDTTADANDNVENLSPCEEELPHELVRGKSKLQRTKAQSKKTFRMRKSRKEAQRLNPSSLSAQSTPRHTPGGGTGTDISSAGSEQDLNGNQETSDQLGNMDSTIGSNTEPPLSNQNNVESTLGSNLGHADCHHGYQDATPLARSPLSVHDSESVLTNGNAPPSWGDEDLSLMSQTSSTSGYRENCSLLMMPTFETCSSPPSPEGTQRFYPSTSTSTVVQVDNISEHSLIISYQHHDEDSLI</sequence>
<dbReference type="GO" id="GO:0030424">
    <property type="term" value="C:axon"/>
    <property type="evidence" value="ECO:0007669"/>
    <property type="project" value="TreeGrafter"/>
</dbReference>
<dbReference type="PANTHER" id="PTHR31781">
    <property type="entry name" value="UNC80"/>
    <property type="match status" value="1"/>
</dbReference>
<feature type="compositionally biased region" description="Basic and acidic residues" evidence="1">
    <location>
        <begin position="1989"/>
        <end position="2004"/>
    </location>
</feature>
<evidence type="ECO:0000313" key="6">
    <source>
        <dbReference type="EMBL" id="CAG6608278.1"/>
    </source>
</evidence>
<dbReference type="EMBL" id="HBUF01010908">
    <property type="protein sequence ID" value="CAG6608278.1"/>
    <property type="molecule type" value="Transcribed_RNA"/>
</dbReference>
<feature type="compositionally biased region" description="Polar residues" evidence="1">
    <location>
        <begin position="3521"/>
        <end position="3530"/>
    </location>
</feature>
<proteinExistence type="predicted"/>
<protein>
    <submittedName>
        <fullName evidence="6">Protein unc-80 homolog</fullName>
    </submittedName>
</protein>
<feature type="compositionally biased region" description="Basic and acidic residues" evidence="1">
    <location>
        <begin position="2012"/>
        <end position="2036"/>
    </location>
</feature>
<keyword evidence="2" id="KW-1133">Transmembrane helix</keyword>
<dbReference type="Pfam" id="PF19424">
    <property type="entry name" value="UNC80"/>
    <property type="match status" value="2"/>
</dbReference>
<feature type="domain" description="Protein UNC80 C-terminal" evidence="5">
    <location>
        <begin position="2291"/>
        <end position="3362"/>
    </location>
</feature>
<feature type="domain" description="Protein UNC80 central region" evidence="4">
    <location>
        <begin position="1726"/>
        <end position="2260"/>
    </location>
</feature>
<feature type="compositionally biased region" description="Basic and acidic residues" evidence="1">
    <location>
        <begin position="1857"/>
        <end position="1866"/>
    </location>
</feature>
<feature type="compositionally biased region" description="Low complexity" evidence="1">
    <location>
        <begin position="3445"/>
        <end position="3476"/>
    </location>
</feature>
<feature type="compositionally biased region" description="Low complexity" evidence="1">
    <location>
        <begin position="1662"/>
        <end position="1697"/>
    </location>
</feature>
<feature type="region of interest" description="Disordered" evidence="1">
    <location>
        <begin position="1120"/>
        <end position="1143"/>
    </location>
</feature>
<dbReference type="InterPro" id="IPR045852">
    <property type="entry name" value="UNC80_central"/>
</dbReference>
<feature type="region of interest" description="Disordered" evidence="1">
    <location>
        <begin position="2257"/>
        <end position="2296"/>
    </location>
</feature>
<feature type="transmembrane region" description="Helical" evidence="2">
    <location>
        <begin position="150"/>
        <end position="167"/>
    </location>
</feature>
<feature type="compositionally biased region" description="Polar residues" evidence="1">
    <location>
        <begin position="3543"/>
        <end position="3590"/>
    </location>
</feature>
<feature type="compositionally biased region" description="Basic residues" evidence="1">
    <location>
        <begin position="3494"/>
        <end position="3515"/>
    </location>
</feature>
<dbReference type="Pfam" id="PF15778">
    <property type="entry name" value="UNC80_N"/>
    <property type="match status" value="1"/>
</dbReference>
<feature type="region of interest" description="Disordered" evidence="1">
    <location>
        <begin position="269"/>
        <end position="308"/>
    </location>
</feature>
<evidence type="ECO:0000259" key="5">
    <source>
        <dbReference type="Pfam" id="PF20262"/>
    </source>
</evidence>
<feature type="compositionally biased region" description="Polar residues" evidence="1">
    <location>
        <begin position="3427"/>
        <end position="3444"/>
    </location>
</feature>
<name>A0A8D8LGW8_9HEMI</name>
<feature type="compositionally biased region" description="Acidic residues" evidence="1">
    <location>
        <begin position="2262"/>
        <end position="2272"/>
    </location>
</feature>
<feature type="domain" description="Protein UNC80 central region" evidence="4">
    <location>
        <begin position="1196"/>
        <end position="1452"/>
    </location>
</feature>
<organism evidence="6">
    <name type="scientific">Cacopsylla melanoneura</name>
    <dbReference type="NCBI Taxonomy" id="428564"/>
    <lineage>
        <taxon>Eukaryota</taxon>
        <taxon>Metazoa</taxon>
        <taxon>Ecdysozoa</taxon>
        <taxon>Arthropoda</taxon>
        <taxon>Hexapoda</taxon>
        <taxon>Insecta</taxon>
        <taxon>Pterygota</taxon>
        <taxon>Neoptera</taxon>
        <taxon>Paraneoptera</taxon>
        <taxon>Hemiptera</taxon>
        <taxon>Sternorrhyncha</taxon>
        <taxon>Psylloidea</taxon>
        <taxon>Psyllidae</taxon>
        <taxon>Psyllinae</taxon>
        <taxon>Cacopsylla</taxon>
    </lineage>
</organism>
<feature type="compositionally biased region" description="Polar residues" evidence="1">
    <location>
        <begin position="1647"/>
        <end position="1661"/>
    </location>
</feature>
<feature type="region of interest" description="Disordered" evidence="1">
    <location>
        <begin position="664"/>
        <end position="705"/>
    </location>
</feature>
<reference evidence="6" key="1">
    <citation type="submission" date="2021-05" db="EMBL/GenBank/DDBJ databases">
        <authorList>
            <person name="Alioto T."/>
            <person name="Alioto T."/>
            <person name="Gomez Garrido J."/>
        </authorList>
    </citation>
    <scope>NUCLEOTIDE SEQUENCE</scope>
</reference>
<dbReference type="PANTHER" id="PTHR31781:SF1">
    <property type="entry name" value="PROTEIN UNC-80 HOMOLOG"/>
    <property type="match status" value="1"/>
</dbReference>
<dbReference type="InterPro" id="IPR031542">
    <property type="entry name" value="UNC80_N"/>
</dbReference>
<keyword evidence="2" id="KW-0472">Membrane</keyword>
<evidence type="ECO:0000256" key="2">
    <source>
        <dbReference type="SAM" id="Phobius"/>
    </source>
</evidence>
<feature type="compositionally biased region" description="Basic and acidic residues" evidence="1">
    <location>
        <begin position="399"/>
        <end position="411"/>
    </location>
</feature>
<feature type="region of interest" description="Disordered" evidence="1">
    <location>
        <begin position="1613"/>
        <end position="1711"/>
    </location>
</feature>
<keyword evidence="2" id="KW-0812">Transmembrane</keyword>
<dbReference type="Pfam" id="PF20262">
    <property type="entry name" value="UNC80_C"/>
    <property type="match status" value="1"/>
</dbReference>
<evidence type="ECO:0000259" key="4">
    <source>
        <dbReference type="Pfam" id="PF19424"/>
    </source>
</evidence>
<dbReference type="GO" id="GO:0005261">
    <property type="term" value="F:monoatomic cation channel activity"/>
    <property type="evidence" value="ECO:0007669"/>
    <property type="project" value="TreeGrafter"/>
</dbReference>
<dbReference type="GO" id="GO:0034703">
    <property type="term" value="C:cation channel complex"/>
    <property type="evidence" value="ECO:0007669"/>
    <property type="project" value="TreeGrafter"/>
</dbReference>
<feature type="region of interest" description="Disordered" evidence="1">
    <location>
        <begin position="362"/>
        <end position="411"/>
    </location>
</feature>